<gene>
    <name evidence="1" type="ORF">M5D96_004685</name>
</gene>
<name>A0A9Q0BTA1_9MUSC</name>
<protein>
    <submittedName>
        <fullName evidence="1">Uncharacterized protein</fullName>
    </submittedName>
</protein>
<accession>A0A9Q0BTA1</accession>
<dbReference type="AlphaFoldDB" id="A0A9Q0BTA1"/>
<keyword evidence="2" id="KW-1185">Reference proteome</keyword>
<evidence type="ECO:0000313" key="2">
    <source>
        <dbReference type="Proteomes" id="UP001059596"/>
    </source>
</evidence>
<dbReference type="EMBL" id="JAMKOV010000002">
    <property type="protein sequence ID" value="KAI8043356.1"/>
    <property type="molecule type" value="Genomic_DNA"/>
</dbReference>
<proteinExistence type="predicted"/>
<comment type="caution">
    <text evidence="1">The sequence shown here is derived from an EMBL/GenBank/DDBJ whole genome shotgun (WGS) entry which is preliminary data.</text>
</comment>
<sequence length="62" mass="7065">MIRLESLSWRNRWSRDRSCRSDRRQIAVDGTTNGALHRALRLAVLIIQQCDGQRSSLAGKGK</sequence>
<reference evidence="1" key="1">
    <citation type="journal article" date="2023" name="Genome Biol. Evol.">
        <title>Long-read-based Genome Assembly of Drosophila gunungcola Reveals Fewer Chemosensory Genes in Flower-breeding Species.</title>
        <authorList>
            <person name="Negi A."/>
            <person name="Liao B.Y."/>
            <person name="Yeh S.D."/>
        </authorList>
    </citation>
    <scope>NUCLEOTIDE SEQUENCE</scope>
    <source>
        <strain evidence="1">Sukarami</strain>
    </source>
</reference>
<organism evidence="1 2">
    <name type="scientific">Drosophila gunungcola</name>
    <name type="common">fruit fly</name>
    <dbReference type="NCBI Taxonomy" id="103775"/>
    <lineage>
        <taxon>Eukaryota</taxon>
        <taxon>Metazoa</taxon>
        <taxon>Ecdysozoa</taxon>
        <taxon>Arthropoda</taxon>
        <taxon>Hexapoda</taxon>
        <taxon>Insecta</taxon>
        <taxon>Pterygota</taxon>
        <taxon>Neoptera</taxon>
        <taxon>Endopterygota</taxon>
        <taxon>Diptera</taxon>
        <taxon>Brachycera</taxon>
        <taxon>Muscomorpha</taxon>
        <taxon>Ephydroidea</taxon>
        <taxon>Drosophilidae</taxon>
        <taxon>Drosophila</taxon>
        <taxon>Sophophora</taxon>
    </lineage>
</organism>
<dbReference type="Proteomes" id="UP001059596">
    <property type="component" value="Unassembled WGS sequence"/>
</dbReference>
<evidence type="ECO:0000313" key="1">
    <source>
        <dbReference type="EMBL" id="KAI8043356.1"/>
    </source>
</evidence>